<gene>
    <name evidence="1" type="ORF">OIH86_03330</name>
</gene>
<comment type="caution">
    <text evidence="1">The sequence shown here is derived from an EMBL/GenBank/DDBJ whole genome shotgun (WGS) entry which is preliminary data.</text>
</comment>
<dbReference type="Proteomes" id="UP001526147">
    <property type="component" value="Unassembled WGS sequence"/>
</dbReference>
<protein>
    <submittedName>
        <fullName evidence="1">Uncharacterized protein</fullName>
    </submittedName>
</protein>
<dbReference type="RefSeq" id="WP_264141595.1">
    <property type="nucleotide sequence ID" value="NZ_JAOYEY010000023.1"/>
</dbReference>
<organism evidence="1 2">
    <name type="scientific">Metabacillus halosaccharovorans</name>
    <dbReference type="NCBI Taxonomy" id="930124"/>
    <lineage>
        <taxon>Bacteria</taxon>
        <taxon>Bacillati</taxon>
        <taxon>Bacillota</taxon>
        <taxon>Bacilli</taxon>
        <taxon>Bacillales</taxon>
        <taxon>Bacillaceae</taxon>
        <taxon>Metabacillus</taxon>
    </lineage>
</organism>
<reference evidence="1 2" key="1">
    <citation type="submission" date="2022-10" db="EMBL/GenBank/DDBJ databases">
        <title>Draft genome assembly of moderately radiation resistant bacterium Metabacillus halosaccharovorans.</title>
        <authorList>
            <person name="Pal S."/>
            <person name="Gopinathan A."/>
        </authorList>
    </citation>
    <scope>NUCLEOTIDE SEQUENCE [LARGE SCALE GENOMIC DNA]</scope>
    <source>
        <strain evidence="1 2">VITHBRA001</strain>
    </source>
</reference>
<evidence type="ECO:0000313" key="2">
    <source>
        <dbReference type="Proteomes" id="UP001526147"/>
    </source>
</evidence>
<dbReference type="EMBL" id="JAOYEY010000023">
    <property type="protein sequence ID" value="MCV9884674.1"/>
    <property type="molecule type" value="Genomic_DNA"/>
</dbReference>
<evidence type="ECO:0000313" key="1">
    <source>
        <dbReference type="EMBL" id="MCV9884674.1"/>
    </source>
</evidence>
<accession>A0ABT3DC90</accession>
<keyword evidence="2" id="KW-1185">Reference proteome</keyword>
<proteinExistence type="predicted"/>
<sequence>MDIQLFELKISMKDLLKNLIDRIEPICISIEKREDFARLTYWLEDLSILTETTLVLYNNEIIDVDITLFNEKVEMLLDKVEEKDYSFIADLLQFEIKPLFSYWDECITND</sequence>
<name>A0ABT3DC90_9BACI</name>